<protein>
    <submittedName>
        <fullName evidence="2">Uncharacterized protein</fullName>
    </submittedName>
</protein>
<dbReference type="AlphaFoldDB" id="A0A9Q3MEX8"/>
<sequence length="52" mass="5780">MSNPVVKATKKPGKCYSNETSQGVVEGVSQNTQQPKIDCYDRPYEETDSQDV</sequence>
<comment type="caution">
    <text evidence="2">The sequence shown here is derived from an EMBL/GenBank/DDBJ whole genome shotgun (WGS) entry which is preliminary data.</text>
</comment>
<accession>A0A9Q3MEX8</accession>
<dbReference type="EMBL" id="JABDYC010000009">
    <property type="protein sequence ID" value="MBX5025465.1"/>
    <property type="molecule type" value="Genomic_DNA"/>
</dbReference>
<feature type="compositionally biased region" description="Polar residues" evidence="1">
    <location>
        <begin position="17"/>
        <end position="35"/>
    </location>
</feature>
<evidence type="ECO:0000313" key="2">
    <source>
        <dbReference type="EMBL" id="MBX5025465.1"/>
    </source>
</evidence>
<dbReference type="Proteomes" id="UP000749740">
    <property type="component" value="Unassembled WGS sequence"/>
</dbReference>
<proteinExistence type="predicted"/>
<organism evidence="2 3">
    <name type="scientific">Rhizobium lentis</name>
    <dbReference type="NCBI Taxonomy" id="1138194"/>
    <lineage>
        <taxon>Bacteria</taxon>
        <taxon>Pseudomonadati</taxon>
        <taxon>Pseudomonadota</taxon>
        <taxon>Alphaproteobacteria</taxon>
        <taxon>Hyphomicrobiales</taxon>
        <taxon>Rhizobiaceae</taxon>
        <taxon>Rhizobium/Agrobacterium group</taxon>
        <taxon>Rhizobium</taxon>
    </lineage>
</organism>
<dbReference type="RefSeq" id="WP_221133887.1">
    <property type="nucleotide sequence ID" value="NZ_JABDYC010000009.1"/>
</dbReference>
<name>A0A9Q3MEX8_9HYPH</name>
<gene>
    <name evidence="2" type="ORF">HJB63_23315</name>
</gene>
<evidence type="ECO:0000313" key="3">
    <source>
        <dbReference type="Proteomes" id="UP000749740"/>
    </source>
</evidence>
<reference evidence="2" key="1">
    <citation type="submission" date="2020-04" db="EMBL/GenBank/DDBJ databases">
        <title>Global-level population genomics: horizontal gene transfer, symbiosis and evolution in Rhizobia.</title>
        <authorList>
            <person name="Gai Y."/>
        </authorList>
    </citation>
    <scope>NUCLEOTIDE SEQUENCE</scope>
    <source>
        <strain evidence="2">BLR57</strain>
    </source>
</reference>
<evidence type="ECO:0000256" key="1">
    <source>
        <dbReference type="SAM" id="MobiDB-lite"/>
    </source>
</evidence>
<feature type="region of interest" description="Disordered" evidence="1">
    <location>
        <begin position="1"/>
        <end position="52"/>
    </location>
</feature>